<gene>
    <name evidence="1" type="ORF">ENU96_06145</name>
</gene>
<organism evidence="1">
    <name type="scientific">Candidatus Caldatribacterium californiense</name>
    <dbReference type="NCBI Taxonomy" id="1454726"/>
    <lineage>
        <taxon>Bacteria</taxon>
        <taxon>Pseudomonadati</taxon>
        <taxon>Atribacterota</taxon>
        <taxon>Atribacteria</taxon>
        <taxon>Atribacterales</taxon>
        <taxon>Candidatus Caldatribacteriaceae</taxon>
        <taxon>Candidatus Caldatribacterium</taxon>
    </lineage>
</organism>
<reference evidence="1" key="1">
    <citation type="journal article" date="2020" name="mSystems">
        <title>Genome- and Community-Level Interaction Insights into Carbon Utilization and Element Cycling Functions of Hydrothermarchaeota in Hydrothermal Sediment.</title>
        <authorList>
            <person name="Zhou Z."/>
            <person name="Liu Y."/>
            <person name="Xu W."/>
            <person name="Pan J."/>
            <person name="Luo Z.H."/>
            <person name="Li M."/>
        </authorList>
    </citation>
    <scope>NUCLEOTIDE SEQUENCE [LARGE SCALE GENOMIC DNA]</scope>
    <source>
        <strain evidence="1">SpSt-716</strain>
    </source>
</reference>
<comment type="caution">
    <text evidence="1">The sequence shown here is derived from an EMBL/GenBank/DDBJ whole genome shotgun (WGS) entry which is preliminary data.</text>
</comment>
<evidence type="ECO:0000313" key="1">
    <source>
        <dbReference type="EMBL" id="HGI75237.1"/>
    </source>
</evidence>
<sequence>MKRTLCKYSYPPGEEEEAVQTVLKERNLTEEWVGKPQRDQGLQPEARVRVHDAQRGLRLFMV</sequence>
<dbReference type="EMBL" id="DTEN01000238">
    <property type="protein sequence ID" value="HGI75237.1"/>
    <property type="molecule type" value="Genomic_DNA"/>
</dbReference>
<proteinExistence type="predicted"/>
<accession>A0A7V3YM58</accession>
<dbReference type="AlphaFoldDB" id="A0A7V3YM58"/>
<name>A0A7V3YM58_9BACT</name>
<protein>
    <submittedName>
        <fullName evidence="1">Uncharacterized protein</fullName>
    </submittedName>
</protein>